<dbReference type="Proteomes" id="UP000694910">
    <property type="component" value="Unplaced"/>
</dbReference>
<reference evidence="6" key="1">
    <citation type="submission" date="2025-08" db="UniProtKB">
        <authorList>
            <consortium name="RefSeq"/>
        </authorList>
    </citation>
    <scope>IDENTIFICATION</scope>
</reference>
<keyword evidence="5" id="KW-1185">Reference proteome</keyword>
<dbReference type="PROSITE" id="PS50835">
    <property type="entry name" value="IG_LIKE"/>
    <property type="match status" value="1"/>
</dbReference>
<proteinExistence type="predicted"/>
<dbReference type="PANTHER" id="PTHR16675">
    <property type="entry name" value="MHC CLASS I-RELATED"/>
    <property type="match status" value="1"/>
</dbReference>
<dbReference type="CDD" id="cd21029">
    <property type="entry name" value="IgC1_CD1"/>
    <property type="match status" value="1"/>
</dbReference>
<dbReference type="SMART" id="SM00407">
    <property type="entry name" value="IGc1"/>
    <property type="match status" value="1"/>
</dbReference>
<keyword evidence="3" id="KW-0732">Signal</keyword>
<feature type="chain" id="PRO_5045349968" evidence="3">
    <location>
        <begin position="19"/>
        <end position="339"/>
    </location>
</feature>
<evidence type="ECO:0000313" key="5">
    <source>
        <dbReference type="Proteomes" id="UP000694910"/>
    </source>
</evidence>
<dbReference type="PANTHER" id="PTHR16675:SF160">
    <property type="entry name" value="T-CELL SURFACE GLYCOPROTEIN CD1A"/>
    <property type="match status" value="1"/>
</dbReference>
<evidence type="ECO:0000259" key="4">
    <source>
        <dbReference type="PROSITE" id="PS50835"/>
    </source>
</evidence>
<dbReference type="InterPro" id="IPR036179">
    <property type="entry name" value="Ig-like_dom_sf"/>
</dbReference>
<dbReference type="SUPFAM" id="SSF48726">
    <property type="entry name" value="Immunoglobulin"/>
    <property type="match status" value="1"/>
</dbReference>
<dbReference type="InterPro" id="IPR050208">
    <property type="entry name" value="MHC_class-I_related"/>
</dbReference>
<dbReference type="InterPro" id="IPR013783">
    <property type="entry name" value="Ig-like_fold"/>
</dbReference>
<dbReference type="InterPro" id="IPR007110">
    <property type="entry name" value="Ig-like_dom"/>
</dbReference>
<evidence type="ECO:0000256" key="1">
    <source>
        <dbReference type="ARBA" id="ARBA00023180"/>
    </source>
</evidence>
<dbReference type="SUPFAM" id="SSF54452">
    <property type="entry name" value="MHC antigen-recognition domain"/>
    <property type="match status" value="1"/>
</dbReference>
<dbReference type="InterPro" id="IPR037055">
    <property type="entry name" value="MHC_I-like_Ag-recog_sf"/>
</dbReference>
<name>A0ABM0I9Z6_CERSS</name>
<accession>A0ABM0I9Z6</accession>
<keyword evidence="1" id="KW-0325">Glycoprotein</keyword>
<gene>
    <name evidence="6" type="primary">LOC101390806</name>
</gene>
<feature type="signal peptide" evidence="3">
    <location>
        <begin position="1"/>
        <end position="18"/>
    </location>
</feature>
<dbReference type="InterPro" id="IPR011161">
    <property type="entry name" value="MHC_I-like_Ag-recog"/>
</dbReference>
<protein>
    <submittedName>
        <fullName evidence="6">T-cell surface glycoprotein CD1a-like</fullName>
    </submittedName>
</protein>
<evidence type="ECO:0000256" key="3">
    <source>
        <dbReference type="SAM" id="SignalP"/>
    </source>
</evidence>
<dbReference type="Pfam" id="PF07654">
    <property type="entry name" value="C1-set"/>
    <property type="match status" value="1"/>
</dbReference>
<evidence type="ECO:0000313" key="6">
    <source>
        <dbReference type="RefSeq" id="XP_004443512.1"/>
    </source>
</evidence>
<sequence length="339" mass="38614">MLFLQLLLLVVLLPGGDNKDDFQEPVSFQLIQISSFYNHSLEENLGSGWLGELQTHRWVSNSGTIIFLWPWSKGNFSNEEWMDLEDLLHMFSIGFLQIFHNSVSQRQLEYPFKVQLAGGCELHFGEASVGFIRVAYQGSDFLSFQNRAWLPSPNGGSRAQHVCTLLNSATVAREILHKLFFETCPRFLTGLLDAGKAYLQRQVRPEAWLSTGPSPGPGRLMLVCHVSGFHPKPIWVMWMQGEQEYPGTQRSDFLPNADGTWYLQVFLDVEAIEAAGLSCHVRHSSLGDQEIILFWERHNSMGLIILAVIMPLVLLTGLAFWLRKRWTYREFPSTSLPLE</sequence>
<dbReference type="InterPro" id="IPR011162">
    <property type="entry name" value="MHC_I/II-like_Ag-recog"/>
</dbReference>
<dbReference type="RefSeq" id="XP_004443512.1">
    <property type="nucleotide sequence ID" value="XM_004443455.2"/>
</dbReference>
<keyword evidence="2" id="KW-1133">Transmembrane helix</keyword>
<organism evidence="5 6">
    <name type="scientific">Ceratotherium simum simum</name>
    <name type="common">Southern white rhinoceros</name>
    <dbReference type="NCBI Taxonomy" id="73337"/>
    <lineage>
        <taxon>Eukaryota</taxon>
        <taxon>Metazoa</taxon>
        <taxon>Chordata</taxon>
        <taxon>Craniata</taxon>
        <taxon>Vertebrata</taxon>
        <taxon>Euteleostomi</taxon>
        <taxon>Mammalia</taxon>
        <taxon>Eutheria</taxon>
        <taxon>Laurasiatheria</taxon>
        <taxon>Perissodactyla</taxon>
        <taxon>Rhinocerotidae</taxon>
        <taxon>Ceratotherium</taxon>
    </lineage>
</organism>
<dbReference type="Gene3D" id="3.30.500.10">
    <property type="entry name" value="MHC class I-like antigen recognition-like"/>
    <property type="match status" value="1"/>
</dbReference>
<dbReference type="Pfam" id="PF16497">
    <property type="entry name" value="MHC_I_3"/>
    <property type="match status" value="1"/>
</dbReference>
<dbReference type="InterPro" id="IPR003597">
    <property type="entry name" value="Ig_C1-set"/>
</dbReference>
<keyword evidence="2" id="KW-0812">Transmembrane</keyword>
<evidence type="ECO:0000256" key="2">
    <source>
        <dbReference type="SAM" id="Phobius"/>
    </source>
</evidence>
<dbReference type="GeneID" id="101390806"/>
<dbReference type="Gene3D" id="2.60.40.10">
    <property type="entry name" value="Immunoglobulins"/>
    <property type="match status" value="1"/>
</dbReference>
<keyword evidence="2" id="KW-0472">Membrane</keyword>
<feature type="transmembrane region" description="Helical" evidence="2">
    <location>
        <begin position="301"/>
        <end position="322"/>
    </location>
</feature>
<feature type="domain" description="Ig-like" evidence="4">
    <location>
        <begin position="185"/>
        <end position="285"/>
    </location>
</feature>